<evidence type="ECO:0000256" key="1">
    <source>
        <dbReference type="SAM" id="SignalP"/>
    </source>
</evidence>
<dbReference type="AlphaFoldDB" id="A0A375YSE5"/>
<gene>
    <name evidence="2" type="ORF">MSP7336_00045</name>
</gene>
<accession>A0A375YSE5</accession>
<feature type="signal peptide" evidence="1">
    <location>
        <begin position="1"/>
        <end position="20"/>
    </location>
</feature>
<dbReference type="Proteomes" id="UP000252015">
    <property type="component" value="Unassembled WGS sequence"/>
</dbReference>
<evidence type="ECO:0000313" key="3">
    <source>
        <dbReference type="Proteomes" id="UP000252015"/>
    </source>
</evidence>
<sequence>MKAGAVAAGTVMAGAAFLGAAPAGPTASAGLVDHVQRDVAFAAAPTFNDSLKALLDALGIGQQQLNELIGGQMTLGSLLGALPGDLDTSSQLRELLAELNPTDTTLDQISGGLLSEDVGALLSTMYIGNDPVSSLDIDDLAAALLGADPSSTSILDLFDAFGLGEFSGLVGGLCGFGDVVLGICLDPLTADDDVSELLSSLLQTDTSTTTLGDYLDNTDITIGGITIALSDAEIGQLLGIPDVNVPWDDFLSNISTTGPLGTPTPWGDETLAAVLSDLLPHGSTLTVGDATAVADYLLALDPAFFGLTLDDLLGL</sequence>
<keyword evidence="1" id="KW-0732">Signal</keyword>
<protein>
    <submittedName>
        <fullName evidence="2">Uncharacterized protein</fullName>
    </submittedName>
</protein>
<dbReference type="EMBL" id="UEGW01000001">
    <property type="protein sequence ID" value="SRX91824.1"/>
    <property type="molecule type" value="Genomic_DNA"/>
</dbReference>
<organism evidence="2 3">
    <name type="scientific">Mycobacterium shimoidei</name>
    <dbReference type="NCBI Taxonomy" id="29313"/>
    <lineage>
        <taxon>Bacteria</taxon>
        <taxon>Bacillati</taxon>
        <taxon>Actinomycetota</taxon>
        <taxon>Actinomycetes</taxon>
        <taxon>Mycobacteriales</taxon>
        <taxon>Mycobacteriaceae</taxon>
        <taxon>Mycobacterium</taxon>
    </lineage>
</organism>
<proteinExistence type="predicted"/>
<name>A0A375YSE5_MYCSH</name>
<feature type="chain" id="PRO_5038423584" evidence="1">
    <location>
        <begin position="21"/>
        <end position="315"/>
    </location>
</feature>
<evidence type="ECO:0000313" key="2">
    <source>
        <dbReference type="EMBL" id="SRX91824.1"/>
    </source>
</evidence>
<reference evidence="2 3" key="1">
    <citation type="submission" date="2018-05" db="EMBL/GenBank/DDBJ databases">
        <authorList>
            <consortium name="IHU Genomes"/>
        </authorList>
    </citation>
    <scope>NUCLEOTIDE SEQUENCE [LARGE SCALE GENOMIC DNA]</scope>
    <source>
        <strain evidence="2 3">P7336</strain>
    </source>
</reference>
<keyword evidence="3" id="KW-1185">Reference proteome</keyword>